<dbReference type="Proteomes" id="UP000287651">
    <property type="component" value="Unassembled WGS sequence"/>
</dbReference>
<gene>
    <name evidence="2" type="ORF">B296_00057153</name>
</gene>
<accession>A0A426X139</accession>
<proteinExistence type="predicted"/>
<dbReference type="GO" id="GO:0004523">
    <property type="term" value="F:RNA-DNA hybrid ribonuclease activity"/>
    <property type="evidence" value="ECO:0007669"/>
    <property type="project" value="InterPro"/>
</dbReference>
<comment type="caution">
    <text evidence="2">The sequence shown here is derived from an EMBL/GenBank/DDBJ whole genome shotgun (WGS) entry which is preliminary data.</text>
</comment>
<protein>
    <recommendedName>
        <fullName evidence="1">RNase H type-1 domain-containing protein</fullName>
    </recommendedName>
</protein>
<dbReference type="EMBL" id="AMZH03029721">
    <property type="protein sequence ID" value="RRT33181.1"/>
    <property type="molecule type" value="Genomic_DNA"/>
</dbReference>
<evidence type="ECO:0000313" key="3">
    <source>
        <dbReference type="Proteomes" id="UP000287651"/>
    </source>
</evidence>
<dbReference type="Gene3D" id="3.30.420.10">
    <property type="entry name" value="Ribonuclease H-like superfamily/Ribonuclease H"/>
    <property type="match status" value="1"/>
</dbReference>
<dbReference type="InterPro" id="IPR036397">
    <property type="entry name" value="RNaseH_sf"/>
</dbReference>
<dbReference type="InterPro" id="IPR002156">
    <property type="entry name" value="RNaseH_domain"/>
</dbReference>
<evidence type="ECO:0000313" key="2">
    <source>
        <dbReference type="EMBL" id="RRT33181.1"/>
    </source>
</evidence>
<dbReference type="AlphaFoldDB" id="A0A426X139"/>
<feature type="domain" description="RNase H type-1" evidence="1">
    <location>
        <begin position="109"/>
        <end position="177"/>
    </location>
</feature>
<name>A0A426X139_ENSVE</name>
<dbReference type="InterPro" id="IPR012337">
    <property type="entry name" value="RNaseH-like_sf"/>
</dbReference>
<organism evidence="2 3">
    <name type="scientific">Ensete ventricosum</name>
    <name type="common">Abyssinian banana</name>
    <name type="synonym">Musa ensete</name>
    <dbReference type="NCBI Taxonomy" id="4639"/>
    <lineage>
        <taxon>Eukaryota</taxon>
        <taxon>Viridiplantae</taxon>
        <taxon>Streptophyta</taxon>
        <taxon>Embryophyta</taxon>
        <taxon>Tracheophyta</taxon>
        <taxon>Spermatophyta</taxon>
        <taxon>Magnoliopsida</taxon>
        <taxon>Liliopsida</taxon>
        <taxon>Zingiberales</taxon>
        <taxon>Musaceae</taxon>
        <taxon>Ensete</taxon>
    </lineage>
</organism>
<dbReference type="Pfam" id="PF13456">
    <property type="entry name" value="RVT_3"/>
    <property type="match status" value="1"/>
</dbReference>
<evidence type="ECO:0000259" key="1">
    <source>
        <dbReference type="Pfam" id="PF13456"/>
    </source>
</evidence>
<dbReference type="SUPFAM" id="SSF53098">
    <property type="entry name" value="Ribonuclease H-like"/>
    <property type="match status" value="1"/>
</dbReference>
<dbReference type="GO" id="GO:0003676">
    <property type="term" value="F:nucleic acid binding"/>
    <property type="evidence" value="ECO:0007669"/>
    <property type="project" value="InterPro"/>
</dbReference>
<sequence length="229" mass="25576">QICDPPVSVYKGYLLKNEAEKCLASRGLKNAIYSLNAKDLKEDIFGILVPCPLQEPAVASPVADLPENISVITDEPVKKHLKLEYSSEQKQLSDNSMSCTLQFYGAPAGEDRHGGAGVILRTEDGSVISRLREGLGAVTPKAAQFIALIVGLKHALKRGFKQIHVQGDSQFVCMQVCIQHVFDYLFNFFLTVDGWVIWHVFHICRNLLSTSAFSPLFLPFYACKRRMDW</sequence>
<reference evidence="2 3" key="1">
    <citation type="journal article" date="2014" name="Agronomy (Basel)">
        <title>A Draft Genome Sequence for Ensete ventricosum, the Drought-Tolerant Tree Against Hunger.</title>
        <authorList>
            <person name="Harrison J."/>
            <person name="Moore K.A."/>
            <person name="Paszkiewicz K."/>
            <person name="Jones T."/>
            <person name="Grant M."/>
            <person name="Ambacheew D."/>
            <person name="Muzemil S."/>
            <person name="Studholme D.J."/>
        </authorList>
    </citation>
    <scope>NUCLEOTIDE SEQUENCE [LARGE SCALE GENOMIC DNA]</scope>
</reference>
<feature type="non-terminal residue" evidence="2">
    <location>
        <position position="1"/>
    </location>
</feature>